<dbReference type="RefSeq" id="XP_014565377.1">
    <property type="nucleotide sequence ID" value="XM_014709891.1"/>
</dbReference>
<evidence type="ECO:0000256" key="5">
    <source>
        <dbReference type="ARBA" id="ARBA00022692"/>
    </source>
</evidence>
<dbReference type="PANTHER" id="PTHR31611:SF0">
    <property type="entry name" value="HIGH-AFFINITY NICKEL TRANSPORT PROTEIN NIC1"/>
    <property type="match status" value="1"/>
</dbReference>
<evidence type="ECO:0000256" key="2">
    <source>
        <dbReference type="ARBA" id="ARBA00010892"/>
    </source>
</evidence>
<feature type="transmembrane region" description="Helical" evidence="8">
    <location>
        <begin position="371"/>
        <end position="390"/>
    </location>
</feature>
<reference evidence="9 10" key="2">
    <citation type="journal article" date="2012" name="Open Biol.">
        <title>Characteristics of nucleosomes and linker DNA regions on the genome of the basidiomycete Mixia osmundae revealed by mono- and dinucleosome mapping.</title>
        <authorList>
            <person name="Nishida H."/>
            <person name="Kondo S."/>
            <person name="Matsumoto T."/>
            <person name="Suzuki Y."/>
            <person name="Yoshikawa H."/>
            <person name="Taylor T.D."/>
            <person name="Sugiyama J."/>
        </authorList>
    </citation>
    <scope>NUCLEOTIDE SEQUENCE [LARGE SCALE GENOMIC DNA]</scope>
    <source>
        <strain evidence="10">CBS 9802 / IAM 14324 / JCM 22182 / KY 12970</strain>
    </source>
</reference>
<dbReference type="AlphaFoldDB" id="G7E270"/>
<evidence type="ECO:0000256" key="6">
    <source>
        <dbReference type="ARBA" id="ARBA00022989"/>
    </source>
</evidence>
<accession>G7E270</accession>
<keyword evidence="6 8" id="KW-1133">Transmembrane helix</keyword>
<protein>
    <recommendedName>
        <fullName evidence="8">Nickel/cobalt efflux system</fullName>
    </recommendedName>
</protein>
<dbReference type="STRING" id="764103.G7E270"/>
<dbReference type="EMBL" id="BABT02000110">
    <property type="protein sequence ID" value="GAA96930.1"/>
    <property type="molecule type" value="Genomic_DNA"/>
</dbReference>
<name>G7E270_MIXOS</name>
<comment type="subcellular location">
    <subcellularLocation>
        <location evidence="8">Cell membrane</location>
        <topology evidence="8">Multi-pass membrane protein</topology>
    </subcellularLocation>
    <subcellularLocation>
        <location evidence="1">Endomembrane system</location>
        <topology evidence="1">Multi-pass membrane protein</topology>
    </subcellularLocation>
</comment>
<evidence type="ECO:0000256" key="3">
    <source>
        <dbReference type="ARBA" id="ARBA00022448"/>
    </source>
</evidence>
<feature type="transmembrane region" description="Helical" evidence="8">
    <location>
        <begin position="23"/>
        <end position="46"/>
    </location>
</feature>
<reference evidence="9 10" key="1">
    <citation type="journal article" date="2011" name="J. Gen. Appl. Microbiol.">
        <title>Draft genome sequencing of the enigmatic basidiomycete Mixia osmundae.</title>
        <authorList>
            <person name="Nishida H."/>
            <person name="Nagatsuka Y."/>
            <person name="Sugiyama J."/>
        </authorList>
    </citation>
    <scope>NUCLEOTIDE SEQUENCE [LARGE SCALE GENOMIC DNA]</scope>
    <source>
        <strain evidence="10">CBS 9802 / IAM 14324 / JCM 22182 / KY 12970</strain>
    </source>
</reference>
<dbReference type="GO" id="GO:0012505">
    <property type="term" value="C:endomembrane system"/>
    <property type="evidence" value="ECO:0007669"/>
    <property type="project" value="UniProtKB-SubCell"/>
</dbReference>
<sequence>MSDIEALNGRTRRRRRLTLHGRVALLLIGEALASLAVWTVALALFAPSATKRRVLSLCVVAYTLGLRHALDVDHICAIDLVTRRMLARPGLTPPCTVGLYFSLGHSTIVIVVTMTVAISTGVAAHLNGVGNVGGILGTTISASFLLLIALINIALLALMLRRRNRLADTTSDEKSSKQAEVGVPPALGCMARVMRPFFRLVDKPWKAYPLGLAFGAGFDTTSEIVLLGISALARSPGASGGISTSEIMILPALFAAGMTLVDSLDACFMLYAYAYPIETREKGWWRRLHFIEDHDAALAGTDTRPLDTTTTTNISICLTVVSITIALFISLVEFMGLAAAQCDGCAKAAANDPGLSGRWWRFWIALNDNSGYMGAGVIALIALIIVSWLLGTRIHRHRSQTC</sequence>
<dbReference type="GO" id="GO:0015099">
    <property type="term" value="F:nickel cation transmembrane transporter activity"/>
    <property type="evidence" value="ECO:0007669"/>
    <property type="project" value="UniProtKB-UniRule"/>
</dbReference>
<dbReference type="OMA" id="WRGWAKA"/>
<feature type="transmembrane region" description="Helical" evidence="8">
    <location>
        <begin position="314"/>
        <end position="332"/>
    </location>
</feature>
<evidence type="ECO:0000256" key="1">
    <source>
        <dbReference type="ARBA" id="ARBA00004127"/>
    </source>
</evidence>
<dbReference type="eggNOG" id="ENOG502RIYK">
    <property type="taxonomic scope" value="Eukaryota"/>
</dbReference>
<comment type="caution">
    <text evidence="9">The sequence shown here is derived from an EMBL/GenBank/DDBJ whole genome shotgun (WGS) entry which is preliminary data.</text>
</comment>
<keyword evidence="3 8" id="KW-0813">Transport</keyword>
<evidence type="ECO:0000313" key="10">
    <source>
        <dbReference type="Proteomes" id="UP000009131"/>
    </source>
</evidence>
<comment type="similarity">
    <text evidence="2 8">Belongs to the NiCoT transporter (TC 2.A.52) family.</text>
</comment>
<keyword evidence="4" id="KW-0533">Nickel</keyword>
<feature type="transmembrane region" description="Helical" evidence="8">
    <location>
        <begin position="108"/>
        <end position="126"/>
    </location>
</feature>
<dbReference type="InterPro" id="IPR004688">
    <property type="entry name" value="Ni/Co_transpt"/>
</dbReference>
<dbReference type="HOGENOM" id="CLU_036094_1_0_1"/>
<keyword evidence="5 8" id="KW-0812">Transmembrane</keyword>
<dbReference type="Proteomes" id="UP000009131">
    <property type="component" value="Unassembled WGS sequence"/>
</dbReference>
<organism evidence="9 10">
    <name type="scientific">Mixia osmundae (strain CBS 9802 / IAM 14324 / JCM 22182 / KY 12970)</name>
    <dbReference type="NCBI Taxonomy" id="764103"/>
    <lineage>
        <taxon>Eukaryota</taxon>
        <taxon>Fungi</taxon>
        <taxon>Dikarya</taxon>
        <taxon>Basidiomycota</taxon>
        <taxon>Pucciniomycotina</taxon>
        <taxon>Mixiomycetes</taxon>
        <taxon>Mixiales</taxon>
        <taxon>Mixiaceae</taxon>
        <taxon>Mixia</taxon>
    </lineage>
</organism>
<evidence type="ECO:0000256" key="7">
    <source>
        <dbReference type="ARBA" id="ARBA00023136"/>
    </source>
</evidence>
<evidence type="ECO:0000313" key="9">
    <source>
        <dbReference type="EMBL" id="GAA96930.1"/>
    </source>
</evidence>
<gene>
    <name evidence="9" type="primary">Mo03604</name>
    <name evidence="9" type="ORF">E5Q_03604</name>
</gene>
<dbReference type="OrthoDB" id="5197598at2759"/>
<evidence type="ECO:0000256" key="4">
    <source>
        <dbReference type="ARBA" id="ARBA00022596"/>
    </source>
</evidence>
<dbReference type="Pfam" id="PF03824">
    <property type="entry name" value="NicO"/>
    <property type="match status" value="1"/>
</dbReference>
<dbReference type="InterPro" id="IPR011541">
    <property type="entry name" value="Ni/Co_transpt_high_affinity"/>
</dbReference>
<keyword evidence="10" id="KW-1185">Reference proteome</keyword>
<dbReference type="GO" id="GO:0005886">
    <property type="term" value="C:plasma membrane"/>
    <property type="evidence" value="ECO:0007669"/>
    <property type="project" value="UniProtKB-SubCell"/>
</dbReference>
<dbReference type="PANTHER" id="PTHR31611">
    <property type="entry name" value="HIGH-AFFINITY NICKEL TRANSPORT PROTEIN NIC1"/>
    <property type="match status" value="1"/>
</dbReference>
<evidence type="ECO:0000256" key="8">
    <source>
        <dbReference type="RuleBase" id="RU362101"/>
    </source>
</evidence>
<keyword evidence="7 8" id="KW-0472">Membrane</keyword>
<proteinExistence type="inferred from homology"/>
<feature type="transmembrane region" description="Helical" evidence="8">
    <location>
        <begin position="132"/>
        <end position="158"/>
    </location>
</feature>
<dbReference type="InParanoid" id="G7E270"/>